<dbReference type="InterPro" id="IPR002716">
    <property type="entry name" value="PIN_dom"/>
</dbReference>
<evidence type="ECO:0000313" key="9">
    <source>
        <dbReference type="Proteomes" id="UP000464624"/>
    </source>
</evidence>
<keyword evidence="3" id="KW-0540">Nuclease</keyword>
<evidence type="ECO:0000313" key="8">
    <source>
        <dbReference type="EMBL" id="BBU25066.1"/>
    </source>
</evidence>
<organism evidence="8 9">
    <name type="scientific">Mycobacterium xenopi</name>
    <dbReference type="NCBI Taxonomy" id="1789"/>
    <lineage>
        <taxon>Bacteria</taxon>
        <taxon>Bacillati</taxon>
        <taxon>Actinomycetota</taxon>
        <taxon>Actinomycetes</taxon>
        <taxon>Mycobacteriales</taxon>
        <taxon>Mycobacteriaceae</taxon>
        <taxon>Mycobacterium</taxon>
    </lineage>
</organism>
<keyword evidence="6" id="KW-0460">Magnesium</keyword>
<dbReference type="GO" id="GO:0046872">
    <property type="term" value="F:metal ion binding"/>
    <property type="evidence" value="ECO:0007669"/>
    <property type="project" value="UniProtKB-KW"/>
</dbReference>
<protein>
    <recommendedName>
        <fullName evidence="7">PIN domain-containing protein</fullName>
    </recommendedName>
</protein>
<keyword evidence="5" id="KW-0378">Hydrolase</keyword>
<gene>
    <name evidence="8" type="ORF">MYXE_48560</name>
</gene>
<dbReference type="KEGG" id="mxe:MYXE_48560"/>
<evidence type="ECO:0000259" key="7">
    <source>
        <dbReference type="Pfam" id="PF01850"/>
    </source>
</evidence>
<feature type="domain" description="PIN" evidence="7">
    <location>
        <begin position="5"/>
        <end position="63"/>
    </location>
</feature>
<evidence type="ECO:0000256" key="1">
    <source>
        <dbReference type="ARBA" id="ARBA00001946"/>
    </source>
</evidence>
<evidence type="ECO:0000256" key="3">
    <source>
        <dbReference type="ARBA" id="ARBA00022722"/>
    </source>
</evidence>
<dbReference type="GO" id="GO:0004518">
    <property type="term" value="F:nuclease activity"/>
    <property type="evidence" value="ECO:0007669"/>
    <property type="project" value="UniProtKB-KW"/>
</dbReference>
<name>A0AAD1H582_MYCXE</name>
<dbReference type="GO" id="GO:0016787">
    <property type="term" value="F:hydrolase activity"/>
    <property type="evidence" value="ECO:0007669"/>
    <property type="project" value="UniProtKB-KW"/>
</dbReference>
<dbReference type="SUPFAM" id="SSF88723">
    <property type="entry name" value="PIN domain-like"/>
    <property type="match status" value="1"/>
</dbReference>
<comment type="cofactor">
    <cofactor evidence="1">
        <name>Mg(2+)</name>
        <dbReference type="ChEBI" id="CHEBI:18420"/>
    </cofactor>
</comment>
<evidence type="ECO:0000256" key="6">
    <source>
        <dbReference type="ARBA" id="ARBA00022842"/>
    </source>
</evidence>
<dbReference type="InterPro" id="IPR029060">
    <property type="entry name" value="PIN-like_dom_sf"/>
</dbReference>
<dbReference type="Proteomes" id="UP000464624">
    <property type="component" value="Chromosome"/>
</dbReference>
<dbReference type="EMBL" id="AP022314">
    <property type="protein sequence ID" value="BBU25066.1"/>
    <property type="molecule type" value="Genomic_DNA"/>
</dbReference>
<sequence>MPSVLARLNRFEIDHVIRSTAAAYPNPALRLLDAIHLATAQTAASAAPLTALVTYDTRLSAAADDLGMTVVAPGKGANSVRRR</sequence>
<evidence type="ECO:0000256" key="4">
    <source>
        <dbReference type="ARBA" id="ARBA00022723"/>
    </source>
</evidence>
<dbReference type="AlphaFoldDB" id="A0AAD1H582"/>
<keyword evidence="2" id="KW-1277">Toxin-antitoxin system</keyword>
<keyword evidence="4" id="KW-0479">Metal-binding</keyword>
<reference evidence="8 9" key="1">
    <citation type="submission" date="2019-12" db="EMBL/GenBank/DDBJ databases">
        <title>Complete genome sequence of Mycolicibacterium xenopi str. JCM15661T.</title>
        <authorList>
            <person name="Yoshida M."/>
            <person name="Fukano H."/>
            <person name="Asakura T."/>
            <person name="Hoshino Y."/>
        </authorList>
    </citation>
    <scope>NUCLEOTIDE SEQUENCE [LARGE SCALE GENOMIC DNA]</scope>
    <source>
        <strain evidence="8 9">JCM 15661T</strain>
    </source>
</reference>
<evidence type="ECO:0000256" key="2">
    <source>
        <dbReference type="ARBA" id="ARBA00022649"/>
    </source>
</evidence>
<evidence type="ECO:0000256" key="5">
    <source>
        <dbReference type="ARBA" id="ARBA00022801"/>
    </source>
</evidence>
<dbReference type="Pfam" id="PF01850">
    <property type="entry name" value="PIN"/>
    <property type="match status" value="1"/>
</dbReference>
<proteinExistence type="predicted"/>
<accession>A0AAD1H582</accession>